<accession>A0A9J6GS68</accession>
<keyword evidence="3" id="KW-1185">Reference proteome</keyword>
<dbReference type="InterPro" id="IPR052579">
    <property type="entry name" value="Zinc_finger_SWIM"/>
</dbReference>
<gene>
    <name evidence="2" type="ORF">HPB48_018551</name>
</gene>
<evidence type="ECO:0000313" key="2">
    <source>
        <dbReference type="EMBL" id="KAH9378274.1"/>
    </source>
</evidence>
<dbReference type="VEuPathDB" id="VectorBase:HLOH_041179"/>
<dbReference type="Pfam" id="PF21056">
    <property type="entry name" value="ZSWIM1-3_RNaseH-like"/>
    <property type="match status" value="1"/>
</dbReference>
<dbReference type="InterPro" id="IPR048324">
    <property type="entry name" value="ZSWIM1-3_RNaseH-like"/>
</dbReference>
<feature type="domain" description="ZSWIM1/3 RNaseH-like" evidence="1">
    <location>
        <begin position="1"/>
        <end position="95"/>
    </location>
</feature>
<dbReference type="EMBL" id="JABSTR010000008">
    <property type="protein sequence ID" value="KAH9378274.1"/>
    <property type="molecule type" value="Genomic_DNA"/>
</dbReference>
<dbReference type="PANTHER" id="PTHR31569:SF4">
    <property type="entry name" value="SWIM-TYPE DOMAIN-CONTAINING PROTEIN"/>
    <property type="match status" value="1"/>
</dbReference>
<dbReference type="PANTHER" id="PTHR31569">
    <property type="entry name" value="SWIM-TYPE DOMAIN-CONTAINING PROTEIN"/>
    <property type="match status" value="1"/>
</dbReference>
<sequence>MEQAYKSFPQVVLLDATYRTNKLKIPLYVFVVQDGCGESQVIAYAFVASEQCHHVTEMLNLFVKESPCFENTGVIVVDKDFTQISALRSTFPSAPSIQLCQFYVVKAFRTAVSHLARSNEERDKMMTTFNEMLHAPMQANLKKYSQNLQGSQAKKQ</sequence>
<organism evidence="2 3">
    <name type="scientific">Haemaphysalis longicornis</name>
    <name type="common">Bush tick</name>
    <dbReference type="NCBI Taxonomy" id="44386"/>
    <lineage>
        <taxon>Eukaryota</taxon>
        <taxon>Metazoa</taxon>
        <taxon>Ecdysozoa</taxon>
        <taxon>Arthropoda</taxon>
        <taxon>Chelicerata</taxon>
        <taxon>Arachnida</taxon>
        <taxon>Acari</taxon>
        <taxon>Parasitiformes</taxon>
        <taxon>Ixodida</taxon>
        <taxon>Ixodoidea</taxon>
        <taxon>Ixodidae</taxon>
        <taxon>Haemaphysalinae</taxon>
        <taxon>Haemaphysalis</taxon>
    </lineage>
</organism>
<reference evidence="2 3" key="1">
    <citation type="journal article" date="2020" name="Cell">
        <title>Large-Scale Comparative Analyses of Tick Genomes Elucidate Their Genetic Diversity and Vector Capacities.</title>
        <authorList>
            <consortium name="Tick Genome and Microbiome Consortium (TIGMIC)"/>
            <person name="Jia N."/>
            <person name="Wang J."/>
            <person name="Shi W."/>
            <person name="Du L."/>
            <person name="Sun Y."/>
            <person name="Zhan W."/>
            <person name="Jiang J.F."/>
            <person name="Wang Q."/>
            <person name="Zhang B."/>
            <person name="Ji P."/>
            <person name="Bell-Sakyi L."/>
            <person name="Cui X.M."/>
            <person name="Yuan T.T."/>
            <person name="Jiang B.G."/>
            <person name="Yang W.F."/>
            <person name="Lam T.T."/>
            <person name="Chang Q.C."/>
            <person name="Ding S.J."/>
            <person name="Wang X.J."/>
            <person name="Zhu J.G."/>
            <person name="Ruan X.D."/>
            <person name="Zhao L."/>
            <person name="Wei J.T."/>
            <person name="Ye R.Z."/>
            <person name="Que T.C."/>
            <person name="Du C.H."/>
            <person name="Zhou Y.H."/>
            <person name="Cheng J.X."/>
            <person name="Dai P.F."/>
            <person name="Guo W.B."/>
            <person name="Han X.H."/>
            <person name="Huang E.J."/>
            <person name="Li L.F."/>
            <person name="Wei W."/>
            <person name="Gao Y.C."/>
            <person name="Liu J.Z."/>
            <person name="Shao H.Z."/>
            <person name="Wang X."/>
            <person name="Wang C.C."/>
            <person name="Yang T.C."/>
            <person name="Huo Q.B."/>
            <person name="Li W."/>
            <person name="Chen H.Y."/>
            <person name="Chen S.E."/>
            <person name="Zhou L.G."/>
            <person name="Ni X.B."/>
            <person name="Tian J.H."/>
            <person name="Sheng Y."/>
            <person name="Liu T."/>
            <person name="Pan Y.S."/>
            <person name="Xia L.Y."/>
            <person name="Li J."/>
            <person name="Zhao F."/>
            <person name="Cao W.C."/>
        </authorList>
    </citation>
    <scope>NUCLEOTIDE SEQUENCE [LARGE SCALE GENOMIC DNA]</scope>
    <source>
        <strain evidence="2">HaeL-2018</strain>
    </source>
</reference>
<dbReference type="Proteomes" id="UP000821853">
    <property type="component" value="Unassembled WGS sequence"/>
</dbReference>
<comment type="caution">
    <text evidence="2">The sequence shown here is derived from an EMBL/GenBank/DDBJ whole genome shotgun (WGS) entry which is preliminary data.</text>
</comment>
<proteinExistence type="predicted"/>
<dbReference type="AlphaFoldDB" id="A0A9J6GS68"/>
<name>A0A9J6GS68_HAELO</name>
<dbReference type="OMA" id="PCMTITI"/>
<protein>
    <recommendedName>
        <fullName evidence="1">ZSWIM1/3 RNaseH-like domain-containing protein</fullName>
    </recommendedName>
</protein>
<evidence type="ECO:0000259" key="1">
    <source>
        <dbReference type="Pfam" id="PF21056"/>
    </source>
</evidence>
<evidence type="ECO:0000313" key="3">
    <source>
        <dbReference type="Proteomes" id="UP000821853"/>
    </source>
</evidence>
<dbReference type="OrthoDB" id="124789at2759"/>